<evidence type="ECO:0000256" key="1">
    <source>
        <dbReference type="SAM" id="MobiDB-lite"/>
    </source>
</evidence>
<comment type="caution">
    <text evidence="2">The sequence shown here is derived from an EMBL/GenBank/DDBJ whole genome shotgun (WGS) entry which is preliminary data.</text>
</comment>
<accession>A0AAV6YVA1</accession>
<keyword evidence="3" id="KW-1185">Reference proteome</keyword>
<feature type="region of interest" description="Disordered" evidence="1">
    <location>
        <begin position="1"/>
        <end position="86"/>
    </location>
</feature>
<gene>
    <name evidence="2" type="ORF">GDO81_019946</name>
</gene>
<sequence length="137" mass="15576">MSEEIAEQRKDPGSEVKEEDDKMTAQEAGVADGNKVQPGTDEATVKEEEALEDSGKEENDSLNKTKESNEMDPDYEEKRKEDRSNRFEYLLKQTELFAHFIQPAAQKTPTSPLKMKPGRPRLKKDEKQNLISAGEYV</sequence>
<name>A0AAV6YVA1_ENGPU</name>
<reference evidence="2" key="1">
    <citation type="thesis" date="2020" institute="ProQuest LLC" country="789 East Eisenhower Parkway, Ann Arbor, MI, USA">
        <title>Comparative Genomics and Chromosome Evolution.</title>
        <authorList>
            <person name="Mudd A.B."/>
        </authorList>
    </citation>
    <scope>NUCLEOTIDE SEQUENCE</scope>
    <source>
        <strain evidence="2">237g6f4</strain>
        <tissue evidence="2">Blood</tissue>
    </source>
</reference>
<dbReference type="Proteomes" id="UP000824782">
    <property type="component" value="Unassembled WGS sequence"/>
</dbReference>
<organism evidence="2 3">
    <name type="scientific">Engystomops pustulosus</name>
    <name type="common">Tungara frog</name>
    <name type="synonym">Physalaemus pustulosus</name>
    <dbReference type="NCBI Taxonomy" id="76066"/>
    <lineage>
        <taxon>Eukaryota</taxon>
        <taxon>Metazoa</taxon>
        <taxon>Chordata</taxon>
        <taxon>Craniata</taxon>
        <taxon>Vertebrata</taxon>
        <taxon>Euteleostomi</taxon>
        <taxon>Amphibia</taxon>
        <taxon>Batrachia</taxon>
        <taxon>Anura</taxon>
        <taxon>Neobatrachia</taxon>
        <taxon>Hyloidea</taxon>
        <taxon>Leptodactylidae</taxon>
        <taxon>Leiuperinae</taxon>
        <taxon>Engystomops</taxon>
    </lineage>
</organism>
<protein>
    <submittedName>
        <fullName evidence="2">Uncharacterized protein</fullName>
    </submittedName>
</protein>
<evidence type="ECO:0000313" key="3">
    <source>
        <dbReference type="Proteomes" id="UP000824782"/>
    </source>
</evidence>
<proteinExistence type="predicted"/>
<dbReference type="EMBL" id="WNYA01011845">
    <property type="protein sequence ID" value="KAG8540033.1"/>
    <property type="molecule type" value="Genomic_DNA"/>
</dbReference>
<feature type="compositionally biased region" description="Basic and acidic residues" evidence="1">
    <location>
        <begin position="43"/>
        <end position="69"/>
    </location>
</feature>
<evidence type="ECO:0000313" key="2">
    <source>
        <dbReference type="EMBL" id="KAG8540033.1"/>
    </source>
</evidence>
<feature type="compositionally biased region" description="Basic and acidic residues" evidence="1">
    <location>
        <begin position="76"/>
        <end position="86"/>
    </location>
</feature>
<dbReference type="AlphaFoldDB" id="A0AAV6YVA1"/>
<feature type="compositionally biased region" description="Basic and acidic residues" evidence="1">
    <location>
        <begin position="1"/>
        <end position="24"/>
    </location>
</feature>
<feature type="region of interest" description="Disordered" evidence="1">
    <location>
        <begin position="101"/>
        <end position="137"/>
    </location>
</feature>